<dbReference type="InterPro" id="IPR013216">
    <property type="entry name" value="Methyltransf_11"/>
</dbReference>
<dbReference type="SUPFAM" id="SSF53335">
    <property type="entry name" value="S-adenosyl-L-methionine-dependent methyltransferases"/>
    <property type="match status" value="1"/>
</dbReference>
<name>A0A501PCW6_9PROT</name>
<keyword evidence="3" id="KW-1185">Reference proteome</keyword>
<evidence type="ECO:0000259" key="1">
    <source>
        <dbReference type="Pfam" id="PF08241"/>
    </source>
</evidence>
<dbReference type="Proteomes" id="UP000319148">
    <property type="component" value="Unassembled WGS sequence"/>
</dbReference>
<accession>A0A501PCW6</accession>
<evidence type="ECO:0000313" key="3">
    <source>
        <dbReference type="Proteomes" id="UP000319148"/>
    </source>
</evidence>
<reference evidence="3" key="1">
    <citation type="submission" date="2019-06" db="EMBL/GenBank/DDBJ databases">
        <title>The complete genome of Emcibacter congregatus ZYLT.</title>
        <authorList>
            <person name="Zhao Z."/>
        </authorList>
    </citation>
    <scope>NUCLEOTIDE SEQUENCE [LARGE SCALE GENOMIC DNA]</scope>
    <source>
        <strain evidence="3">MCCC 1A06723</strain>
    </source>
</reference>
<proteinExistence type="predicted"/>
<organism evidence="2 3">
    <name type="scientific">Emcibacter nanhaiensis</name>
    <dbReference type="NCBI Taxonomy" id="1505037"/>
    <lineage>
        <taxon>Bacteria</taxon>
        <taxon>Pseudomonadati</taxon>
        <taxon>Pseudomonadota</taxon>
        <taxon>Alphaproteobacteria</taxon>
        <taxon>Emcibacterales</taxon>
        <taxon>Emcibacteraceae</taxon>
        <taxon>Emcibacter</taxon>
    </lineage>
</organism>
<dbReference type="CDD" id="cd02440">
    <property type="entry name" value="AdoMet_MTases"/>
    <property type="match status" value="1"/>
</dbReference>
<dbReference type="InterPro" id="IPR052356">
    <property type="entry name" value="Thiol_S-MT"/>
</dbReference>
<sequence length="205" mass="23105">MSFYERHILPRIVNMACGMSNIAEQREKVVPHAEGRILEVGFGSGHNLPYYTPDKVEKLWALEPSEGMRKLASKRAEGIPFDMEYLGLEAEEIPLDDNSVDTVVITYTLCTIPDTAKALAGMKRVLKPGGRILFSEHGKAPDDAVLRWQDRLNPMWKAMCGGCNLNRDINQLIREAGFKPEDMTAEYVPGPRWASFMYWGSALKE</sequence>
<comment type="caution">
    <text evidence="2">The sequence shown here is derived from an EMBL/GenBank/DDBJ whole genome shotgun (WGS) entry which is preliminary data.</text>
</comment>
<dbReference type="OrthoDB" id="5449367at2"/>
<dbReference type="Gene3D" id="3.40.50.150">
    <property type="entry name" value="Vaccinia Virus protein VP39"/>
    <property type="match status" value="1"/>
</dbReference>
<dbReference type="GO" id="GO:0032259">
    <property type="term" value="P:methylation"/>
    <property type="evidence" value="ECO:0007669"/>
    <property type="project" value="UniProtKB-KW"/>
</dbReference>
<dbReference type="AlphaFoldDB" id="A0A501PCW6"/>
<feature type="domain" description="Methyltransferase type 11" evidence="1">
    <location>
        <begin position="38"/>
        <end position="134"/>
    </location>
</feature>
<dbReference type="Pfam" id="PF08241">
    <property type="entry name" value="Methyltransf_11"/>
    <property type="match status" value="1"/>
</dbReference>
<dbReference type="RefSeq" id="WP_139942163.1">
    <property type="nucleotide sequence ID" value="NZ_JBHSYP010000005.1"/>
</dbReference>
<dbReference type="InterPro" id="IPR029063">
    <property type="entry name" value="SAM-dependent_MTases_sf"/>
</dbReference>
<dbReference type="EMBL" id="VFIY01000018">
    <property type="protein sequence ID" value="TPD57847.1"/>
    <property type="molecule type" value="Genomic_DNA"/>
</dbReference>
<gene>
    <name evidence="2" type="ORF">FIV46_17260</name>
</gene>
<keyword evidence="2" id="KW-0808">Transferase</keyword>
<dbReference type="GO" id="GO:0008757">
    <property type="term" value="F:S-adenosylmethionine-dependent methyltransferase activity"/>
    <property type="evidence" value="ECO:0007669"/>
    <property type="project" value="InterPro"/>
</dbReference>
<evidence type="ECO:0000313" key="2">
    <source>
        <dbReference type="EMBL" id="TPD57847.1"/>
    </source>
</evidence>
<dbReference type="PANTHER" id="PTHR45036">
    <property type="entry name" value="METHYLTRANSFERASE LIKE 7B"/>
    <property type="match status" value="1"/>
</dbReference>
<protein>
    <submittedName>
        <fullName evidence="2">Methyltransferase domain-containing protein</fullName>
    </submittedName>
</protein>
<dbReference type="PANTHER" id="PTHR45036:SF1">
    <property type="entry name" value="METHYLTRANSFERASE LIKE 7A"/>
    <property type="match status" value="1"/>
</dbReference>
<keyword evidence="2" id="KW-0489">Methyltransferase</keyword>